<gene>
    <name evidence="1" type="ORF">GCM10007870_24190</name>
</gene>
<evidence type="ECO:0000313" key="2">
    <source>
        <dbReference type="Proteomes" id="UP001156629"/>
    </source>
</evidence>
<sequence>MRAGRHCPTIAQWVSGVGQEKTDLAEWSLPMDDEPGIQALGLYKQPHSKAWSAKVA</sequence>
<dbReference type="RefSeq" id="WP_218017451.1">
    <property type="nucleotide sequence ID" value="NZ_BEWP01000027.1"/>
</dbReference>
<name>A0ABQ5WV27_9PROT</name>
<dbReference type="EMBL" id="BSNV01000028">
    <property type="protein sequence ID" value="GLQ66834.1"/>
    <property type="molecule type" value="Genomic_DNA"/>
</dbReference>
<dbReference type="Proteomes" id="UP001156629">
    <property type="component" value="Unassembled WGS sequence"/>
</dbReference>
<evidence type="ECO:0000313" key="1">
    <source>
        <dbReference type="EMBL" id="GLQ66834.1"/>
    </source>
</evidence>
<proteinExistence type="predicted"/>
<comment type="caution">
    <text evidence="1">The sequence shown here is derived from an EMBL/GenBank/DDBJ whole genome shotgun (WGS) entry which is preliminary data.</text>
</comment>
<dbReference type="GeneID" id="76196248"/>
<reference evidence="2" key="1">
    <citation type="journal article" date="2019" name="Int. J. Syst. Evol. Microbiol.">
        <title>The Global Catalogue of Microorganisms (GCM) 10K type strain sequencing project: providing services to taxonomists for standard genome sequencing and annotation.</title>
        <authorList>
            <consortium name="The Broad Institute Genomics Platform"/>
            <consortium name="The Broad Institute Genome Sequencing Center for Infectious Disease"/>
            <person name="Wu L."/>
            <person name="Ma J."/>
        </authorList>
    </citation>
    <scope>NUCLEOTIDE SEQUENCE [LARGE SCALE GENOMIC DNA]</scope>
    <source>
        <strain evidence="2">NBRC 3266</strain>
    </source>
</reference>
<accession>A0ABQ5WV27</accession>
<protein>
    <submittedName>
        <fullName evidence="1">Uncharacterized protein</fullName>
    </submittedName>
</protein>
<organism evidence="1 2">
    <name type="scientific">Gluconobacter kondonii</name>
    <dbReference type="NCBI Taxonomy" id="941463"/>
    <lineage>
        <taxon>Bacteria</taxon>
        <taxon>Pseudomonadati</taxon>
        <taxon>Pseudomonadota</taxon>
        <taxon>Alphaproteobacteria</taxon>
        <taxon>Acetobacterales</taxon>
        <taxon>Acetobacteraceae</taxon>
        <taxon>Gluconobacter</taxon>
    </lineage>
</organism>
<keyword evidence="2" id="KW-1185">Reference proteome</keyword>